<keyword evidence="3" id="KW-1185">Reference proteome</keyword>
<evidence type="ECO:0000313" key="3">
    <source>
        <dbReference type="Proteomes" id="UP001152888"/>
    </source>
</evidence>
<evidence type="ECO:0000313" key="2">
    <source>
        <dbReference type="EMBL" id="CAH1988762.1"/>
    </source>
</evidence>
<name>A0A9P0PJP2_ACAOB</name>
<organism evidence="2 3">
    <name type="scientific">Acanthoscelides obtectus</name>
    <name type="common">Bean weevil</name>
    <name type="synonym">Bruchus obtectus</name>
    <dbReference type="NCBI Taxonomy" id="200917"/>
    <lineage>
        <taxon>Eukaryota</taxon>
        <taxon>Metazoa</taxon>
        <taxon>Ecdysozoa</taxon>
        <taxon>Arthropoda</taxon>
        <taxon>Hexapoda</taxon>
        <taxon>Insecta</taxon>
        <taxon>Pterygota</taxon>
        <taxon>Neoptera</taxon>
        <taxon>Endopterygota</taxon>
        <taxon>Coleoptera</taxon>
        <taxon>Polyphaga</taxon>
        <taxon>Cucujiformia</taxon>
        <taxon>Chrysomeloidea</taxon>
        <taxon>Chrysomelidae</taxon>
        <taxon>Bruchinae</taxon>
        <taxon>Bruchini</taxon>
        <taxon>Acanthoscelides</taxon>
    </lineage>
</organism>
<feature type="compositionally biased region" description="Polar residues" evidence="1">
    <location>
        <begin position="94"/>
        <end position="106"/>
    </location>
</feature>
<reference evidence="2" key="1">
    <citation type="submission" date="2022-03" db="EMBL/GenBank/DDBJ databases">
        <authorList>
            <person name="Sayadi A."/>
        </authorList>
    </citation>
    <scope>NUCLEOTIDE SEQUENCE</scope>
</reference>
<sequence length="106" mass="12196">MNHGFTVMNQKINESRLFGCSKVKKSQLKSSVLEVFRKRWSRHLCQKRVILQQVVLMSKELLLRIGIPPFVCQKSSPCFEKSTPKEESSSTKTMQARTQPKKQGSI</sequence>
<dbReference type="Proteomes" id="UP001152888">
    <property type="component" value="Unassembled WGS sequence"/>
</dbReference>
<gene>
    <name evidence="2" type="ORF">ACAOBT_LOCUS18640</name>
</gene>
<dbReference type="AlphaFoldDB" id="A0A9P0PJP2"/>
<comment type="caution">
    <text evidence="2">The sequence shown here is derived from an EMBL/GenBank/DDBJ whole genome shotgun (WGS) entry which is preliminary data.</text>
</comment>
<protein>
    <submittedName>
        <fullName evidence="2">Uncharacterized protein</fullName>
    </submittedName>
</protein>
<dbReference type="EMBL" id="CAKOFQ010007050">
    <property type="protein sequence ID" value="CAH1988762.1"/>
    <property type="molecule type" value="Genomic_DNA"/>
</dbReference>
<proteinExistence type="predicted"/>
<feature type="region of interest" description="Disordered" evidence="1">
    <location>
        <begin position="74"/>
        <end position="106"/>
    </location>
</feature>
<evidence type="ECO:0000256" key="1">
    <source>
        <dbReference type="SAM" id="MobiDB-lite"/>
    </source>
</evidence>
<accession>A0A9P0PJP2</accession>